<sequence>MSTTTKSGTKAVSASKAKEAVKGANSGTGYISTIALTMMTVTTLAGIANDVQLSFYGLSAVTYLLIGGILFFIPTGLVAAELASGWSQRGGIFRWVGEGLGTFPAICCLLILWFQTSFSFGSGIPGSSATIGFFTSDYNWAVNFAESDHSWKVTLPIMLGWLAYYWFICWLATKGVKVFSNIAKYGVIFGTFIPLAIMMILAVVWLCKGNRPAIDMSFSGFVPQWSGISTLSLAAGVFFSFAGVDMNAAHIKDLKHPSKQFPVVVFISMILAFLIFVIGTVIIAMIVPEGQINLLYTLDTVFRDLGAQIGFPDLYLVIVYLSLANSFAALITNLAGPSYMLGQAGRSGFLPKWLQNNNKHGMPSRMMYFQMLFMTIVAFVVFFLPNIEGFVALVTQAITILYMLYYVFMFVAFLRLRYTQPNRPRGFKVPGGKVGAWIVACVGIAASVFAIVLAMYPPAQLKAEVGSGFTYDVIIIAMIAFVFLCCVLLYRLSRKRNWVDPTNQFAPFTWQIEGMKKPGKALSNIPTAIMSEDQDPMGMPIKHTYTPDEMISLPSSATPEQQAEAAADLLRQKGIVEPDTPEAGPILVNSEASTKAVQFDTPNNGVPVDGADGTTKLPTPTAEQVGATALPDNPSAAADIARARAKAAAAESRDASAEVKAYNAEAKADDALAEAEGNARTATATANLARASVMKDMSDLADGKAPASDGTPTIMSDESSKTTTKPAVPNASAVSSDATATGKPAADGTAAKQ</sequence>
<feature type="transmembrane region" description="Helical" evidence="8">
    <location>
        <begin position="28"/>
        <end position="48"/>
    </location>
</feature>
<organism evidence="9 10">
    <name type="scientific">Bifidobacterium choloepi</name>
    <dbReference type="NCBI Taxonomy" id="2614131"/>
    <lineage>
        <taxon>Bacteria</taxon>
        <taxon>Bacillati</taxon>
        <taxon>Actinomycetota</taxon>
        <taxon>Actinomycetes</taxon>
        <taxon>Bifidobacteriales</taxon>
        <taxon>Bifidobacteriaceae</taxon>
        <taxon>Bifidobacterium</taxon>
    </lineage>
</organism>
<evidence type="ECO:0000256" key="8">
    <source>
        <dbReference type="SAM" id="Phobius"/>
    </source>
</evidence>
<dbReference type="Pfam" id="PF13520">
    <property type="entry name" value="AA_permease_2"/>
    <property type="match status" value="1"/>
</dbReference>
<dbReference type="PANTHER" id="PTHR42770">
    <property type="entry name" value="AMINO ACID TRANSPORTER-RELATED"/>
    <property type="match status" value="1"/>
</dbReference>
<evidence type="ECO:0000256" key="7">
    <source>
        <dbReference type="SAM" id="MobiDB-lite"/>
    </source>
</evidence>
<feature type="transmembrane region" description="Helical" evidence="8">
    <location>
        <begin position="468"/>
        <end position="490"/>
    </location>
</feature>
<name>A0A6I5N208_9BIFI</name>
<dbReference type="InterPro" id="IPR002293">
    <property type="entry name" value="AA/rel_permease1"/>
</dbReference>
<feature type="transmembrane region" description="Helical" evidence="8">
    <location>
        <begin position="314"/>
        <end position="336"/>
    </location>
</feature>
<comment type="subcellular location">
    <subcellularLocation>
        <location evidence="1">Cell membrane</location>
        <topology evidence="1">Multi-pass membrane protein</topology>
    </subcellularLocation>
</comment>
<dbReference type="EMBL" id="VYSG01000002">
    <property type="protein sequence ID" value="NEG70195.1"/>
    <property type="molecule type" value="Genomic_DNA"/>
</dbReference>
<gene>
    <name evidence="9" type="ORF">F6S87_06245</name>
</gene>
<dbReference type="Gene3D" id="1.20.1740.10">
    <property type="entry name" value="Amino acid/polyamine transporter I"/>
    <property type="match status" value="1"/>
</dbReference>
<feature type="region of interest" description="Disordered" evidence="7">
    <location>
        <begin position="699"/>
        <end position="753"/>
    </location>
</feature>
<evidence type="ECO:0000256" key="2">
    <source>
        <dbReference type="ARBA" id="ARBA00022448"/>
    </source>
</evidence>
<dbReference type="PANTHER" id="PTHR42770:SF15">
    <property type="entry name" value="GLUTAMATE_GAMMA-AMINOBUTYRATE ANTIPORTER-RELATED"/>
    <property type="match status" value="1"/>
</dbReference>
<feature type="transmembrane region" description="Helical" evidence="8">
    <location>
        <begin position="60"/>
        <end position="80"/>
    </location>
</feature>
<feature type="transmembrane region" description="Helical" evidence="8">
    <location>
        <begin position="185"/>
        <end position="205"/>
    </location>
</feature>
<evidence type="ECO:0000313" key="10">
    <source>
        <dbReference type="Proteomes" id="UP000469292"/>
    </source>
</evidence>
<comment type="caution">
    <text evidence="9">The sequence shown here is derived from an EMBL/GenBank/DDBJ whole genome shotgun (WGS) entry which is preliminary data.</text>
</comment>
<feature type="transmembrane region" description="Helical" evidence="8">
    <location>
        <begin position="225"/>
        <end position="244"/>
    </location>
</feature>
<feature type="transmembrane region" description="Helical" evidence="8">
    <location>
        <begin position="92"/>
        <end position="114"/>
    </location>
</feature>
<feature type="compositionally biased region" description="Polar residues" evidence="7">
    <location>
        <begin position="710"/>
        <end position="725"/>
    </location>
</feature>
<keyword evidence="5 8" id="KW-1133">Transmembrane helix</keyword>
<feature type="transmembrane region" description="Helical" evidence="8">
    <location>
        <begin position="264"/>
        <end position="287"/>
    </location>
</feature>
<proteinExistence type="predicted"/>
<feature type="transmembrane region" description="Helical" evidence="8">
    <location>
        <begin position="390"/>
        <end position="414"/>
    </location>
</feature>
<dbReference type="InterPro" id="IPR050367">
    <property type="entry name" value="APC_superfamily"/>
</dbReference>
<evidence type="ECO:0000313" key="9">
    <source>
        <dbReference type="EMBL" id="NEG70195.1"/>
    </source>
</evidence>
<dbReference type="GO" id="GO:0022857">
    <property type="term" value="F:transmembrane transporter activity"/>
    <property type="evidence" value="ECO:0007669"/>
    <property type="project" value="InterPro"/>
</dbReference>
<dbReference type="GO" id="GO:0005886">
    <property type="term" value="C:plasma membrane"/>
    <property type="evidence" value="ECO:0007669"/>
    <property type="project" value="UniProtKB-SubCell"/>
</dbReference>
<dbReference type="AlphaFoldDB" id="A0A6I5N208"/>
<evidence type="ECO:0000256" key="3">
    <source>
        <dbReference type="ARBA" id="ARBA00022475"/>
    </source>
</evidence>
<feature type="transmembrane region" description="Helical" evidence="8">
    <location>
        <begin position="366"/>
        <end position="384"/>
    </location>
</feature>
<dbReference type="RefSeq" id="WP_163227786.1">
    <property type="nucleotide sequence ID" value="NZ_VYSG01000002.1"/>
</dbReference>
<feature type="transmembrane region" description="Helical" evidence="8">
    <location>
        <begin position="153"/>
        <end position="173"/>
    </location>
</feature>
<keyword evidence="2" id="KW-0813">Transport</keyword>
<evidence type="ECO:0000256" key="6">
    <source>
        <dbReference type="ARBA" id="ARBA00023136"/>
    </source>
</evidence>
<evidence type="ECO:0000256" key="4">
    <source>
        <dbReference type="ARBA" id="ARBA00022692"/>
    </source>
</evidence>
<reference evidence="9 10" key="1">
    <citation type="submission" date="2019-09" db="EMBL/GenBank/DDBJ databases">
        <title>Phylogenetic characterization of a novel taxon of the genus Bifidobacterium: Bifidobacterium choloepi sp. nov.</title>
        <authorList>
            <person name="Modesto M."/>
            <person name="Satti M."/>
        </authorList>
    </citation>
    <scope>NUCLEOTIDE SEQUENCE [LARGE SCALE GENOMIC DNA]</scope>
    <source>
        <strain evidence="9 10">BRDM6</strain>
    </source>
</reference>
<evidence type="ECO:0000256" key="1">
    <source>
        <dbReference type="ARBA" id="ARBA00004651"/>
    </source>
</evidence>
<keyword evidence="6 8" id="KW-0472">Membrane</keyword>
<protein>
    <submittedName>
        <fullName evidence="9">Amino acid permease</fullName>
    </submittedName>
</protein>
<dbReference type="Proteomes" id="UP000469292">
    <property type="component" value="Unassembled WGS sequence"/>
</dbReference>
<keyword evidence="10" id="KW-1185">Reference proteome</keyword>
<evidence type="ECO:0000256" key="5">
    <source>
        <dbReference type="ARBA" id="ARBA00022989"/>
    </source>
</evidence>
<keyword evidence="4 8" id="KW-0812">Transmembrane</keyword>
<keyword evidence="3" id="KW-1003">Cell membrane</keyword>
<feature type="transmembrane region" description="Helical" evidence="8">
    <location>
        <begin position="434"/>
        <end position="456"/>
    </location>
</feature>
<accession>A0A6I5N208</accession>